<evidence type="ECO:0000313" key="6">
    <source>
        <dbReference type="EMBL" id="EFO82440.1"/>
    </source>
</evidence>
<dbReference type="InParanoid" id="E3LCE1"/>
<feature type="repeat" description="WD" evidence="5">
    <location>
        <begin position="204"/>
        <end position="236"/>
    </location>
</feature>
<keyword evidence="7" id="KW-1185">Reference proteome</keyword>
<dbReference type="FunFam" id="2.130.10.10:FF:000167">
    <property type="entry name" value="Actin-interacting protein 1"/>
    <property type="match status" value="1"/>
</dbReference>
<dbReference type="PROSITE" id="PS50082">
    <property type="entry name" value="WD_REPEATS_2"/>
    <property type="match status" value="5"/>
</dbReference>
<feature type="repeat" description="WD" evidence="5">
    <location>
        <begin position="73"/>
        <end position="114"/>
    </location>
</feature>
<dbReference type="GO" id="GO:0030864">
    <property type="term" value="C:cortical actin cytoskeleton"/>
    <property type="evidence" value="ECO:0007669"/>
    <property type="project" value="TreeGrafter"/>
</dbReference>
<dbReference type="FunCoup" id="E3LCE1">
    <property type="interactions" value="2395"/>
</dbReference>
<reference evidence="6" key="1">
    <citation type="submission" date="2007-07" db="EMBL/GenBank/DDBJ databases">
        <title>PCAP assembly of the Caenorhabditis remanei genome.</title>
        <authorList>
            <consortium name="The Caenorhabditis remanei Sequencing Consortium"/>
            <person name="Wilson R.K."/>
        </authorList>
    </citation>
    <scope>NUCLEOTIDE SEQUENCE [LARGE SCALE GENOMIC DNA]</scope>
    <source>
        <strain evidence="6">PB4641</strain>
    </source>
</reference>
<feature type="repeat" description="WD" evidence="5">
    <location>
        <begin position="253"/>
        <end position="294"/>
    </location>
</feature>
<gene>
    <name evidence="6" type="primary">Cre-unc-78</name>
    <name evidence="6" type="ORF">CRE_00406</name>
</gene>
<evidence type="ECO:0000256" key="5">
    <source>
        <dbReference type="PROSITE-ProRule" id="PRU00221"/>
    </source>
</evidence>
<dbReference type="InterPro" id="IPR019775">
    <property type="entry name" value="WD40_repeat_CS"/>
</dbReference>
<dbReference type="HOGENOM" id="CLU_015246_3_0_1"/>
<dbReference type="Gene3D" id="2.130.10.10">
    <property type="entry name" value="YVTN repeat-like/Quinoprotein amine dehydrogenase"/>
    <property type="match status" value="2"/>
</dbReference>
<dbReference type="GO" id="GO:0071689">
    <property type="term" value="P:muscle thin filament assembly"/>
    <property type="evidence" value="ECO:0007669"/>
    <property type="project" value="EnsemblMetazoa"/>
</dbReference>
<dbReference type="CDD" id="cd00200">
    <property type="entry name" value="WD40"/>
    <property type="match status" value="1"/>
</dbReference>
<organism evidence="7">
    <name type="scientific">Caenorhabditis remanei</name>
    <name type="common">Caenorhabditis vulgaris</name>
    <dbReference type="NCBI Taxonomy" id="31234"/>
    <lineage>
        <taxon>Eukaryota</taxon>
        <taxon>Metazoa</taxon>
        <taxon>Ecdysozoa</taxon>
        <taxon>Nematoda</taxon>
        <taxon>Chromadorea</taxon>
        <taxon>Rhabditida</taxon>
        <taxon>Rhabditina</taxon>
        <taxon>Rhabditomorpha</taxon>
        <taxon>Rhabditoidea</taxon>
        <taxon>Rhabditidae</taxon>
        <taxon>Peloderinae</taxon>
        <taxon>Caenorhabditis</taxon>
    </lineage>
</organism>
<feature type="repeat" description="WD" evidence="5">
    <location>
        <begin position="338"/>
        <end position="379"/>
    </location>
</feature>
<dbReference type="InterPro" id="IPR036322">
    <property type="entry name" value="WD40_repeat_dom_sf"/>
</dbReference>
<dbReference type="OMA" id="FYQGPPF"/>
<name>E3LCE1_CAERE</name>
<feature type="repeat" description="WD" evidence="5">
    <location>
        <begin position="550"/>
        <end position="584"/>
    </location>
</feature>
<evidence type="ECO:0000313" key="7">
    <source>
        <dbReference type="Proteomes" id="UP000008281"/>
    </source>
</evidence>
<dbReference type="SMART" id="SM00320">
    <property type="entry name" value="WD40"/>
    <property type="match status" value="11"/>
</dbReference>
<dbReference type="InterPro" id="IPR020472">
    <property type="entry name" value="WD40_PAC1"/>
</dbReference>
<dbReference type="GO" id="GO:0030016">
    <property type="term" value="C:myofibril"/>
    <property type="evidence" value="ECO:0007669"/>
    <property type="project" value="EnsemblMetazoa"/>
</dbReference>
<dbReference type="InterPro" id="IPR011047">
    <property type="entry name" value="Quinoprotein_ADH-like_sf"/>
</dbReference>
<dbReference type="PANTHER" id="PTHR19856">
    <property type="entry name" value="WD-REPEATCONTAINING PROTEIN WDR1"/>
    <property type="match status" value="1"/>
</dbReference>
<dbReference type="GO" id="GO:0040011">
    <property type="term" value="P:locomotion"/>
    <property type="evidence" value="ECO:0007669"/>
    <property type="project" value="EnsemblMetazoa"/>
</dbReference>
<dbReference type="AlphaFoldDB" id="E3LCE1"/>
<dbReference type="STRING" id="31234.E3LCE1"/>
<accession>E3LCE1</accession>
<dbReference type="PRINTS" id="PR00320">
    <property type="entry name" value="GPROTEINBRPT"/>
</dbReference>
<sequence>MSEFSQTALFPSLPRTARGTAVVLGEFSFYHLKLLKLKIIISGNTPVGDKVLYCNGTSVYTAPVNSLTNTEIYTEHSHQTTVAKTSPSGYYCASGDIHGNVRIWDTTQTTHILKTTIPVFSGPVKDIAWDSESKRIAAVGEGRERFGHVFLFDTGTSNGNLTGQARTMNSVDFKPSRPFRIISGSDDNTVAIFEGPPFKFKSTFGDHTKFVHSVRFNPDGSLFASTGGDGTIVLYNGADGAKVGVFEDDSLKGVAHSGSVYGLTWSPDGSKIASASADKTVKIWNVSTLKVEKTIVIGTRIEDQQLGIIWTKQALVSISANGFINFVNPELGSVDEVRYGHNKAITALTASTDGSTLYSADAEGHITSWETATGKSNRIFPEVHATMITGLKSTSNGNLFTVSWDDHLKVVPAGGSGVDSNKAVSNKLSSQPLGLAVSSDGSVAVAACYKHVAIYSQGKLTEVPINFNSSCVALSNDKQFVAVGGQDSKVHVYKLSGTSLSEVKTIVHAAEVTAVAFSNNGAFLVATDQSRKVIPYTVANNFEVAHTHSWTFHTAKVACVSWSPDNVRLATGSLDNSVIVWNMNKPSDHPIIIKGKIFTVRFFLTSLFLGAHAMSSVNSVLWLNETTVVSAGQDSNIKFWNVPL</sequence>
<proteinExistence type="inferred from homology"/>
<dbReference type="InterPro" id="IPR015943">
    <property type="entry name" value="WD40/YVTN_repeat-like_dom_sf"/>
</dbReference>
<dbReference type="SUPFAM" id="SSF50998">
    <property type="entry name" value="Quinoprotein alcohol dehydrogenase-like"/>
    <property type="match status" value="1"/>
</dbReference>
<dbReference type="PANTHER" id="PTHR19856:SF1">
    <property type="entry name" value="ACTIN-INTERACTING PROTEIN 1"/>
    <property type="match status" value="1"/>
</dbReference>
<evidence type="ECO:0000256" key="3">
    <source>
        <dbReference type="ARBA" id="ARBA00038366"/>
    </source>
</evidence>
<comment type="similarity">
    <text evidence="3">Belongs to the WD repeat AIP1 family.</text>
</comment>
<dbReference type="FunFam" id="2.130.10.10:FF:000102">
    <property type="entry name" value="Actin-interacting protein 1"/>
    <property type="match status" value="1"/>
</dbReference>
<evidence type="ECO:0000256" key="1">
    <source>
        <dbReference type="ARBA" id="ARBA00022574"/>
    </source>
</evidence>
<dbReference type="Proteomes" id="UP000008281">
    <property type="component" value="Unassembled WGS sequence"/>
</dbReference>
<keyword evidence="2" id="KW-0677">Repeat</keyword>
<evidence type="ECO:0000256" key="4">
    <source>
        <dbReference type="ARBA" id="ARBA00067845"/>
    </source>
</evidence>
<dbReference type="PROSITE" id="PS00678">
    <property type="entry name" value="WD_REPEATS_1"/>
    <property type="match status" value="3"/>
</dbReference>
<dbReference type="GO" id="GO:0030042">
    <property type="term" value="P:actin filament depolymerization"/>
    <property type="evidence" value="ECO:0007669"/>
    <property type="project" value="TreeGrafter"/>
</dbReference>
<protein>
    <recommendedName>
        <fullName evidence="4">Actin-interacting protein 1</fullName>
    </recommendedName>
</protein>
<dbReference type="SUPFAM" id="SSF50978">
    <property type="entry name" value="WD40 repeat-like"/>
    <property type="match status" value="1"/>
</dbReference>
<dbReference type="Pfam" id="PF00400">
    <property type="entry name" value="WD40"/>
    <property type="match status" value="9"/>
</dbReference>
<dbReference type="GO" id="GO:0040012">
    <property type="term" value="P:regulation of locomotion"/>
    <property type="evidence" value="ECO:0007669"/>
    <property type="project" value="EnsemblMetazoa"/>
</dbReference>
<keyword evidence="1 5" id="KW-0853">WD repeat</keyword>
<dbReference type="GO" id="GO:0045214">
    <property type="term" value="P:sarcomere organization"/>
    <property type="evidence" value="ECO:0007669"/>
    <property type="project" value="TreeGrafter"/>
</dbReference>
<dbReference type="EMBL" id="DS268407">
    <property type="protein sequence ID" value="EFO82440.1"/>
    <property type="molecule type" value="Genomic_DNA"/>
</dbReference>
<dbReference type="OrthoDB" id="2306at2759"/>
<dbReference type="PROSITE" id="PS50294">
    <property type="entry name" value="WD_REPEATS_REGION"/>
    <property type="match status" value="3"/>
</dbReference>
<dbReference type="InterPro" id="IPR001680">
    <property type="entry name" value="WD40_rpt"/>
</dbReference>
<evidence type="ECO:0000256" key="2">
    <source>
        <dbReference type="ARBA" id="ARBA00022737"/>
    </source>
</evidence>
<dbReference type="GO" id="GO:0051015">
    <property type="term" value="F:actin filament binding"/>
    <property type="evidence" value="ECO:0007669"/>
    <property type="project" value="EnsemblMetazoa"/>
</dbReference>
<dbReference type="GO" id="GO:0030836">
    <property type="term" value="P:positive regulation of actin filament depolymerization"/>
    <property type="evidence" value="ECO:0007669"/>
    <property type="project" value="EnsemblMetazoa"/>
</dbReference>
<dbReference type="eggNOG" id="KOG0318">
    <property type="taxonomic scope" value="Eukaryota"/>
</dbReference>
<dbReference type="GO" id="GO:0030837">
    <property type="term" value="P:negative regulation of actin filament polymerization"/>
    <property type="evidence" value="ECO:0007669"/>
    <property type="project" value="EnsemblMetazoa"/>
</dbReference>
<dbReference type="GO" id="GO:0016528">
    <property type="term" value="C:sarcoplasm"/>
    <property type="evidence" value="ECO:0007669"/>
    <property type="project" value="EnsemblMetazoa"/>
</dbReference>